<reference evidence="9 11" key="2">
    <citation type="submission" date="2018-10" db="EMBL/GenBank/DDBJ databases">
        <title>Bradyrhizobium sp. nov., effective nodules isolated from peanut in China.</title>
        <authorList>
            <person name="Li Y."/>
        </authorList>
    </citation>
    <scope>NUCLEOTIDE SEQUENCE [LARGE SCALE GENOMIC DNA]</scope>
    <source>
        <strain evidence="9 11">CCBAU 53426</strain>
    </source>
</reference>
<gene>
    <name evidence="9" type="primary">chrA</name>
    <name evidence="9" type="ORF">EAS56_27000</name>
    <name evidence="8" type="ORF">XH91_16480</name>
</gene>
<protein>
    <submittedName>
        <fullName evidence="9">Chromate efflux transporter</fullName>
    </submittedName>
    <submittedName>
        <fullName evidence="8">Chromate transporter</fullName>
    </submittedName>
</protein>
<evidence type="ECO:0000313" key="9">
    <source>
        <dbReference type="EMBL" id="RXH09110.1"/>
    </source>
</evidence>
<evidence type="ECO:0000256" key="4">
    <source>
        <dbReference type="ARBA" id="ARBA00022692"/>
    </source>
</evidence>
<dbReference type="AlphaFoldDB" id="A0AAE5X136"/>
<name>A0AAE5X136_9BRAD</name>
<keyword evidence="6 7" id="KW-0472">Membrane</keyword>
<keyword evidence="3" id="KW-1003">Cell membrane</keyword>
<organism evidence="8 10">
    <name type="scientific">Bradyrhizobium guangzhouense</name>
    <dbReference type="NCBI Taxonomy" id="1325095"/>
    <lineage>
        <taxon>Bacteria</taxon>
        <taxon>Pseudomonadati</taxon>
        <taxon>Pseudomonadota</taxon>
        <taxon>Alphaproteobacteria</taxon>
        <taxon>Hyphomicrobiales</taxon>
        <taxon>Nitrobacteraceae</taxon>
        <taxon>Bradyrhizobium</taxon>
    </lineage>
</organism>
<dbReference type="Proteomes" id="UP000290401">
    <property type="component" value="Unassembled WGS sequence"/>
</dbReference>
<dbReference type="Proteomes" id="UP000288972">
    <property type="component" value="Chromosome"/>
</dbReference>
<dbReference type="EMBL" id="RDQZ01000027">
    <property type="protein sequence ID" value="RXH09110.1"/>
    <property type="molecule type" value="Genomic_DNA"/>
</dbReference>
<evidence type="ECO:0000313" key="8">
    <source>
        <dbReference type="EMBL" id="QAU46800.1"/>
    </source>
</evidence>
<dbReference type="InterPro" id="IPR003370">
    <property type="entry name" value="Chromate_transpt"/>
</dbReference>
<evidence type="ECO:0000256" key="2">
    <source>
        <dbReference type="ARBA" id="ARBA00005262"/>
    </source>
</evidence>
<feature type="transmembrane region" description="Helical" evidence="7">
    <location>
        <begin position="165"/>
        <end position="185"/>
    </location>
</feature>
<evidence type="ECO:0000256" key="5">
    <source>
        <dbReference type="ARBA" id="ARBA00022989"/>
    </source>
</evidence>
<dbReference type="GO" id="GO:0015109">
    <property type="term" value="F:chromate transmembrane transporter activity"/>
    <property type="evidence" value="ECO:0007669"/>
    <property type="project" value="InterPro"/>
</dbReference>
<comment type="similarity">
    <text evidence="2">Belongs to the chromate ion transporter (CHR) (TC 2.A.51) family.</text>
</comment>
<dbReference type="PIRSF" id="PIRSF004810">
    <property type="entry name" value="ChrA"/>
    <property type="match status" value="1"/>
</dbReference>
<feature type="transmembrane region" description="Helical" evidence="7">
    <location>
        <begin position="133"/>
        <end position="153"/>
    </location>
</feature>
<keyword evidence="11" id="KW-1185">Reference proteome</keyword>
<evidence type="ECO:0000256" key="6">
    <source>
        <dbReference type="ARBA" id="ARBA00023136"/>
    </source>
</evidence>
<evidence type="ECO:0000256" key="3">
    <source>
        <dbReference type="ARBA" id="ARBA00022475"/>
    </source>
</evidence>
<dbReference type="GO" id="GO:0005886">
    <property type="term" value="C:plasma membrane"/>
    <property type="evidence" value="ECO:0007669"/>
    <property type="project" value="UniProtKB-SubCell"/>
</dbReference>
<dbReference type="Pfam" id="PF02417">
    <property type="entry name" value="Chromate_transp"/>
    <property type="match status" value="2"/>
</dbReference>
<keyword evidence="5 7" id="KW-1133">Transmembrane helix</keyword>
<feature type="transmembrane region" description="Helical" evidence="7">
    <location>
        <begin position="197"/>
        <end position="228"/>
    </location>
</feature>
<accession>A0AAE5X136</accession>
<dbReference type="InterPro" id="IPR014047">
    <property type="entry name" value="Chr_Tranpt_l_chain"/>
</dbReference>
<dbReference type="KEGG" id="bgz:XH91_16480"/>
<feature type="transmembrane region" description="Helical" evidence="7">
    <location>
        <begin position="346"/>
        <end position="371"/>
    </location>
</feature>
<evidence type="ECO:0000256" key="7">
    <source>
        <dbReference type="SAM" id="Phobius"/>
    </source>
</evidence>
<dbReference type="EMBL" id="CP030053">
    <property type="protein sequence ID" value="QAU46800.1"/>
    <property type="molecule type" value="Genomic_DNA"/>
</dbReference>
<feature type="transmembrane region" description="Helical" evidence="7">
    <location>
        <begin position="383"/>
        <end position="402"/>
    </location>
</feature>
<comment type="subcellular location">
    <subcellularLocation>
        <location evidence="1">Cell membrane</location>
        <topology evidence="1">Multi-pass membrane protein</topology>
    </subcellularLocation>
</comment>
<feature type="transmembrane region" description="Helical" evidence="7">
    <location>
        <begin position="281"/>
        <end position="299"/>
    </location>
</feature>
<keyword evidence="4 7" id="KW-0812">Transmembrane</keyword>
<evidence type="ECO:0000313" key="11">
    <source>
        <dbReference type="Proteomes" id="UP000290401"/>
    </source>
</evidence>
<sequence>MLAGRRLGELAFHQDDAQPRRYHSSKLNKLGPESERSLVSNLNPSTDISVNPRSLAGSPLEVLRIFIKLGLTCFGGPIAHIGYFRDEFVVRRKWIDEHAYADLVGLCQFLPGPASSQVGFSIGLMRAGYPGALAAWTGFTLPSAAILVLFAYGAGALGGPVGAGLLHGLKLTAVAIVAQAVWGMARNLCPDRERASIAVVAALIILFSTASLAQIGAIVLGGLAGLWLCRSEAPASSGHVDMPVSRSVGLTAAGVFFVLLAGLPVLRGLTGSTGVALFDAFYRSGALVFGGGHVVLPLLREAFVAPGWLTDDAFLAGYGAAQAVPGPLFTFAAYLGTVVSPEPHGVAGAALGLVGIFLPGILVLLSALPFWDSFRKRAGAQAMMRGVNAAVVGVLGAALYNPVWTTTVHSPRDFGIALVGFVLLVAWRAPPLAVVAFSAAAGTAMALI</sequence>
<evidence type="ECO:0000313" key="10">
    <source>
        <dbReference type="Proteomes" id="UP000288972"/>
    </source>
</evidence>
<dbReference type="NCBIfam" id="TIGR00937">
    <property type="entry name" value="2A51"/>
    <property type="match status" value="1"/>
</dbReference>
<feature type="transmembrane region" description="Helical" evidence="7">
    <location>
        <begin position="248"/>
        <end position="269"/>
    </location>
</feature>
<dbReference type="PANTHER" id="PTHR33567">
    <property type="entry name" value="CHROMATE ION TRANSPORTER (EUROFUNG)"/>
    <property type="match status" value="1"/>
</dbReference>
<dbReference type="PANTHER" id="PTHR33567:SF3">
    <property type="entry name" value="CHROMATE ION TRANSPORTER (EUROFUNG)"/>
    <property type="match status" value="1"/>
</dbReference>
<feature type="transmembrane region" description="Helical" evidence="7">
    <location>
        <begin position="414"/>
        <end position="447"/>
    </location>
</feature>
<proteinExistence type="inferred from homology"/>
<feature type="transmembrane region" description="Helical" evidence="7">
    <location>
        <begin position="65"/>
        <end position="84"/>
    </location>
</feature>
<reference evidence="8 10" key="1">
    <citation type="submission" date="2018-06" db="EMBL/GenBank/DDBJ databases">
        <title>Comparative genomics of rhizobia nodulating Arachis hypogaea in China.</title>
        <authorList>
            <person name="Li Y."/>
        </authorList>
    </citation>
    <scope>NUCLEOTIDE SEQUENCE [LARGE SCALE GENOMIC DNA]</scope>
    <source>
        <strain evidence="8 10">CCBAU 51670</strain>
    </source>
</reference>
<evidence type="ECO:0000256" key="1">
    <source>
        <dbReference type="ARBA" id="ARBA00004651"/>
    </source>
</evidence>